<dbReference type="EMBL" id="CP002831">
    <property type="protein sequence ID" value="AFC24735.1"/>
    <property type="molecule type" value="Genomic_DNA"/>
</dbReference>
<protein>
    <submittedName>
        <fullName evidence="2">Legume lectin beta domain protein</fullName>
    </submittedName>
</protein>
<dbReference type="RefSeq" id="WP_015692357.1">
    <property type="nucleotide sequence ID" value="NC_016940.1"/>
</dbReference>
<dbReference type="InterPro" id="IPR026444">
    <property type="entry name" value="Secre_tail"/>
</dbReference>
<sequence length="335" mass="37665">MLVRTAYIFTIWLSLFAAPKISWAQPSFTQNGASQLVSENCYRLTSDEVNQEVGSIWCEYPIRMENALELHFAVNFGCNRYAGEGLAFVFHQDKTGFDALGCAGKSLGFGKTKDCEGLAPSLAIELDSKYSPGIGDMYLPHMAVVQNGQQEFPIGPAKRLRSNGQSVVDCEYHDVTIRWSPSKQLLEVLFDGEIRLSLRKDLSQFFGMDQDVYFGFTASTGKKPNMQMVCVQSVSVSVDEVFEQKRSFQEGVGIYPNPIQEKLTIDLQLPEEQYIQMQLFDATGKLIYEIPTHSVRQNQYYFNLPGLPSGIYYISVTNGDHRVSKKIVHIATIRA</sequence>
<dbReference type="GO" id="GO:0005975">
    <property type="term" value="P:carbohydrate metabolic process"/>
    <property type="evidence" value="ECO:0007669"/>
    <property type="project" value="UniProtKB-ARBA"/>
</dbReference>
<evidence type="ECO:0000313" key="3">
    <source>
        <dbReference type="Proteomes" id="UP000007519"/>
    </source>
</evidence>
<gene>
    <name evidence="2" type="ordered locus">SGRA_2004</name>
</gene>
<dbReference type="Pfam" id="PF18962">
    <property type="entry name" value="Por_Secre_tail"/>
    <property type="match status" value="1"/>
</dbReference>
<proteinExistence type="predicted"/>
<dbReference type="HOGENOM" id="CLU_828720_0_0_10"/>
<dbReference type="CDD" id="cd01951">
    <property type="entry name" value="lectin_L-type"/>
    <property type="match status" value="1"/>
</dbReference>
<evidence type="ECO:0000313" key="2">
    <source>
        <dbReference type="EMBL" id="AFC24735.1"/>
    </source>
</evidence>
<name>H6L297_SAPGL</name>
<dbReference type="AlphaFoldDB" id="H6L297"/>
<dbReference type="InterPro" id="IPR056573">
    <property type="entry name" value="Lectin_L-type_dom"/>
</dbReference>
<feature type="domain" description="Secretion system C-terminal sorting" evidence="1">
    <location>
        <begin position="254"/>
        <end position="328"/>
    </location>
</feature>
<keyword evidence="3" id="KW-1185">Reference proteome</keyword>
<dbReference type="InterPro" id="IPR013320">
    <property type="entry name" value="ConA-like_dom_sf"/>
</dbReference>
<reference evidence="2 3" key="1">
    <citation type="journal article" date="2012" name="Stand. Genomic Sci.">
        <title>Complete genome sequencing and analysis of Saprospira grandis str. Lewin, a predatory marine bacterium.</title>
        <authorList>
            <person name="Saw J.H."/>
            <person name="Yuryev A."/>
            <person name="Kanbe M."/>
            <person name="Hou S."/>
            <person name="Young A.G."/>
            <person name="Aizawa S."/>
            <person name="Alam M."/>
        </authorList>
    </citation>
    <scope>NUCLEOTIDE SEQUENCE [LARGE SCALE GENOMIC DNA]</scope>
    <source>
        <strain evidence="2 3">Lewin</strain>
    </source>
</reference>
<dbReference type="Gene3D" id="2.60.120.200">
    <property type="match status" value="1"/>
</dbReference>
<dbReference type="GO" id="GO:0004553">
    <property type="term" value="F:hydrolase activity, hydrolyzing O-glycosyl compounds"/>
    <property type="evidence" value="ECO:0007669"/>
    <property type="project" value="UniProtKB-ARBA"/>
</dbReference>
<dbReference type="OrthoDB" id="1490014at2"/>
<dbReference type="eggNOG" id="COG3291">
    <property type="taxonomic scope" value="Bacteria"/>
</dbReference>
<dbReference type="NCBIfam" id="TIGR04183">
    <property type="entry name" value="Por_Secre_tail"/>
    <property type="match status" value="1"/>
</dbReference>
<dbReference type="Pfam" id="PF18483">
    <property type="entry name" value="Lectin_L-type_dom"/>
    <property type="match status" value="1"/>
</dbReference>
<dbReference type="KEGG" id="sgn:SGRA_2004"/>
<dbReference type="SUPFAM" id="SSF49899">
    <property type="entry name" value="Concanavalin A-like lectins/glucanases"/>
    <property type="match status" value="1"/>
</dbReference>
<accession>H6L297</accession>
<dbReference type="Proteomes" id="UP000007519">
    <property type="component" value="Chromosome"/>
</dbReference>
<dbReference type="STRING" id="984262.SGRA_2004"/>
<organism evidence="2 3">
    <name type="scientific">Saprospira grandis (strain Lewin)</name>
    <dbReference type="NCBI Taxonomy" id="984262"/>
    <lineage>
        <taxon>Bacteria</taxon>
        <taxon>Pseudomonadati</taxon>
        <taxon>Bacteroidota</taxon>
        <taxon>Saprospiria</taxon>
        <taxon>Saprospirales</taxon>
        <taxon>Saprospiraceae</taxon>
        <taxon>Saprospira</taxon>
    </lineage>
</organism>
<evidence type="ECO:0000259" key="1">
    <source>
        <dbReference type="Pfam" id="PF18962"/>
    </source>
</evidence>